<accession>A0A9D1PYG6</accession>
<organism evidence="1 2">
    <name type="scientific">Candidatus Desulfovibrio intestinipullorum</name>
    <dbReference type="NCBI Taxonomy" id="2838536"/>
    <lineage>
        <taxon>Bacteria</taxon>
        <taxon>Pseudomonadati</taxon>
        <taxon>Thermodesulfobacteriota</taxon>
        <taxon>Desulfovibrionia</taxon>
        <taxon>Desulfovibrionales</taxon>
        <taxon>Desulfovibrionaceae</taxon>
        <taxon>Desulfovibrio</taxon>
    </lineage>
</organism>
<reference evidence="1" key="1">
    <citation type="journal article" date="2021" name="PeerJ">
        <title>Extensive microbial diversity within the chicken gut microbiome revealed by metagenomics and culture.</title>
        <authorList>
            <person name="Gilroy R."/>
            <person name="Ravi A."/>
            <person name="Getino M."/>
            <person name="Pursley I."/>
            <person name="Horton D.L."/>
            <person name="Alikhan N.F."/>
            <person name="Baker D."/>
            <person name="Gharbi K."/>
            <person name="Hall N."/>
            <person name="Watson M."/>
            <person name="Adriaenssens E.M."/>
            <person name="Foster-Nyarko E."/>
            <person name="Jarju S."/>
            <person name="Secka A."/>
            <person name="Antonio M."/>
            <person name="Oren A."/>
            <person name="Chaudhuri R.R."/>
            <person name="La Ragione R."/>
            <person name="Hildebrand F."/>
            <person name="Pallen M.J."/>
        </authorList>
    </citation>
    <scope>NUCLEOTIDE SEQUENCE</scope>
    <source>
        <strain evidence="1">ChiHecec2B26-446</strain>
    </source>
</reference>
<dbReference type="AlphaFoldDB" id="A0A9D1PYG6"/>
<sequence length="145" mass="15714">MKLKDEVLLHGDFDIRILKAGREIEHYKDHNMIMATARDALARLVGGDGTGKTVTQIGVGTNGDGPSPDDTGLTSPYKKNISGRTYPATGEVCFSWVIGVGEANGKTIREFGLLCGDGTLFARRTRGAIEKADDIEIRGTWTIKF</sequence>
<gene>
    <name evidence="1" type="ORF">H9894_10315</name>
</gene>
<evidence type="ECO:0000313" key="1">
    <source>
        <dbReference type="EMBL" id="HIW01561.1"/>
    </source>
</evidence>
<protein>
    <submittedName>
        <fullName evidence="1">Uncharacterized protein</fullName>
    </submittedName>
</protein>
<comment type="caution">
    <text evidence="1">The sequence shown here is derived from an EMBL/GenBank/DDBJ whole genome shotgun (WGS) entry which is preliminary data.</text>
</comment>
<dbReference type="EMBL" id="DXHV01000083">
    <property type="protein sequence ID" value="HIW01561.1"/>
    <property type="molecule type" value="Genomic_DNA"/>
</dbReference>
<proteinExistence type="predicted"/>
<dbReference type="Proteomes" id="UP000886752">
    <property type="component" value="Unassembled WGS sequence"/>
</dbReference>
<evidence type="ECO:0000313" key="2">
    <source>
        <dbReference type="Proteomes" id="UP000886752"/>
    </source>
</evidence>
<name>A0A9D1PYG6_9BACT</name>
<reference evidence="1" key="2">
    <citation type="submission" date="2021-04" db="EMBL/GenBank/DDBJ databases">
        <authorList>
            <person name="Gilroy R."/>
        </authorList>
    </citation>
    <scope>NUCLEOTIDE SEQUENCE</scope>
    <source>
        <strain evidence="1">ChiHecec2B26-446</strain>
    </source>
</reference>